<feature type="domain" description="Ketopantoate reductase N-terminal" evidence="5">
    <location>
        <begin position="3"/>
        <end position="141"/>
    </location>
</feature>
<comment type="similarity">
    <text evidence="1 4">Belongs to the ketopantoate reductase family.</text>
</comment>
<dbReference type="Gene3D" id="3.40.50.720">
    <property type="entry name" value="NAD(P)-binding Rossmann-like Domain"/>
    <property type="match status" value="1"/>
</dbReference>
<protein>
    <recommendedName>
        <fullName evidence="4">2-dehydropantoate 2-reductase</fullName>
        <ecNumber evidence="4">1.1.1.169</ecNumber>
    </recommendedName>
    <alternativeName>
        <fullName evidence="4">Ketopantoate reductase</fullName>
    </alternativeName>
</protein>
<feature type="domain" description="Ketopantoate reductase C-terminal" evidence="6">
    <location>
        <begin position="180"/>
        <end position="323"/>
    </location>
</feature>
<dbReference type="InterPro" id="IPR051402">
    <property type="entry name" value="KPR-Related"/>
</dbReference>
<dbReference type="GO" id="GO:0008677">
    <property type="term" value="F:2-dehydropantoate 2-reductase activity"/>
    <property type="evidence" value="ECO:0007669"/>
    <property type="project" value="UniProtKB-EC"/>
</dbReference>
<evidence type="ECO:0000313" key="8">
    <source>
        <dbReference type="Proteomes" id="UP001549104"/>
    </source>
</evidence>
<dbReference type="InterPro" id="IPR013752">
    <property type="entry name" value="KPA_reductase"/>
</dbReference>
<organism evidence="7 8">
    <name type="scientific">Sporosarcina psychrophila</name>
    <name type="common">Bacillus psychrophilus</name>
    <dbReference type="NCBI Taxonomy" id="1476"/>
    <lineage>
        <taxon>Bacteria</taxon>
        <taxon>Bacillati</taxon>
        <taxon>Bacillota</taxon>
        <taxon>Bacilli</taxon>
        <taxon>Bacillales</taxon>
        <taxon>Caryophanaceae</taxon>
        <taxon>Sporosarcina</taxon>
    </lineage>
</organism>
<dbReference type="InterPro" id="IPR013328">
    <property type="entry name" value="6PGD_dom2"/>
</dbReference>
<evidence type="ECO:0000313" key="7">
    <source>
        <dbReference type="EMBL" id="MET3657031.1"/>
    </source>
</evidence>
<accession>A0ABV2K7H9</accession>
<dbReference type="RefSeq" id="WP_354313095.1">
    <property type="nucleotide sequence ID" value="NZ_JBEPME010000002.1"/>
</dbReference>
<evidence type="ECO:0000256" key="4">
    <source>
        <dbReference type="RuleBase" id="RU362068"/>
    </source>
</evidence>
<dbReference type="SUPFAM" id="SSF48179">
    <property type="entry name" value="6-phosphogluconate dehydrogenase C-terminal domain-like"/>
    <property type="match status" value="1"/>
</dbReference>
<evidence type="ECO:0000259" key="5">
    <source>
        <dbReference type="Pfam" id="PF02558"/>
    </source>
</evidence>
<dbReference type="EC" id="1.1.1.169" evidence="4"/>
<dbReference type="Pfam" id="PF02558">
    <property type="entry name" value="ApbA"/>
    <property type="match status" value="1"/>
</dbReference>
<keyword evidence="8" id="KW-1185">Reference proteome</keyword>
<keyword evidence="2 4" id="KW-0521">NADP</keyword>
<evidence type="ECO:0000259" key="6">
    <source>
        <dbReference type="Pfam" id="PF08546"/>
    </source>
</evidence>
<comment type="pathway">
    <text evidence="4">Cofactor biosynthesis; (R)-pantothenate biosynthesis; (R)-pantoate from 3-methyl-2-oxobutanoate: step 2/2.</text>
</comment>
<comment type="function">
    <text evidence="4">Catalyzes the NADPH-dependent reduction of ketopantoate into pantoic acid.</text>
</comment>
<keyword evidence="3 4" id="KW-0560">Oxidoreductase</keyword>
<dbReference type="InterPro" id="IPR003710">
    <property type="entry name" value="ApbA"/>
</dbReference>
<dbReference type="Gene3D" id="1.10.1040.10">
    <property type="entry name" value="N-(1-d-carboxylethyl)-l-norvaline Dehydrogenase, domain 2"/>
    <property type="match status" value="1"/>
</dbReference>
<dbReference type="InterPro" id="IPR013332">
    <property type="entry name" value="KPR_N"/>
</dbReference>
<evidence type="ECO:0000256" key="1">
    <source>
        <dbReference type="ARBA" id="ARBA00007870"/>
    </source>
</evidence>
<keyword evidence="4" id="KW-0566">Pantothenate biosynthesis</keyword>
<gene>
    <name evidence="7" type="ORF">ABIC55_002118</name>
</gene>
<dbReference type="InterPro" id="IPR008927">
    <property type="entry name" value="6-PGluconate_DH-like_C_sf"/>
</dbReference>
<dbReference type="PANTHER" id="PTHR21708:SF26">
    <property type="entry name" value="2-DEHYDROPANTOATE 2-REDUCTASE"/>
    <property type="match status" value="1"/>
</dbReference>
<comment type="caution">
    <text evidence="7">The sequence shown here is derived from an EMBL/GenBank/DDBJ whole genome shotgun (WGS) entry which is preliminary data.</text>
</comment>
<dbReference type="Proteomes" id="UP001549104">
    <property type="component" value="Unassembled WGS sequence"/>
</dbReference>
<dbReference type="Pfam" id="PF08546">
    <property type="entry name" value="ApbA_C"/>
    <property type="match status" value="1"/>
</dbReference>
<dbReference type="EMBL" id="JBEPME010000002">
    <property type="protein sequence ID" value="MET3657031.1"/>
    <property type="molecule type" value="Genomic_DNA"/>
</dbReference>
<dbReference type="InterPro" id="IPR036291">
    <property type="entry name" value="NAD(P)-bd_dom_sf"/>
</dbReference>
<evidence type="ECO:0000256" key="3">
    <source>
        <dbReference type="ARBA" id="ARBA00023002"/>
    </source>
</evidence>
<proteinExistence type="inferred from homology"/>
<evidence type="ECO:0000256" key="2">
    <source>
        <dbReference type="ARBA" id="ARBA00022857"/>
    </source>
</evidence>
<dbReference type="SUPFAM" id="SSF51735">
    <property type="entry name" value="NAD(P)-binding Rossmann-fold domains"/>
    <property type="match status" value="1"/>
</dbReference>
<reference evidence="7 8" key="1">
    <citation type="submission" date="2024-06" db="EMBL/GenBank/DDBJ databases">
        <title>Sorghum-associated microbial communities from plants grown in Nebraska, USA.</title>
        <authorList>
            <person name="Schachtman D."/>
        </authorList>
    </citation>
    <scope>NUCLEOTIDE SEQUENCE [LARGE SCALE GENOMIC DNA]</scope>
    <source>
        <strain evidence="7 8">1288</strain>
    </source>
</reference>
<dbReference type="PANTHER" id="PTHR21708">
    <property type="entry name" value="PROBABLE 2-DEHYDROPANTOATE 2-REDUCTASE"/>
    <property type="match status" value="1"/>
</dbReference>
<sequence length="339" mass="37511">MKIGIVGVGAIGTVLGTLLNSKGIEVDLIDGFKENVIAMQKNGTEIRGSIQVKTHGHAYYLDDLTDKYDLLFLLTKQFDNKEVLNKLLPHLHSTSIICTLQNGAPEESVAEIIGKDRTIGGAVGFGATWIKPGVTELTSKKKALEEFAFEIGEMNGEVTERIKAVNAILQNVGGSEVSNNLLGIRWSKILMNATFSGMSAALGCTFGEVLDDPRGYWCLAHLADETIKVAYAQGIDLVKMQDQDLGLLELNDRTPKEILSKFPYFKKTWDQHRDTKASMLQDLEKGRTTEINHINGVVSNKGKEHGIATPYNDMVVKIVKAKEKNKEIKTLHYIDEFFK</sequence>
<dbReference type="NCBIfam" id="TIGR00745">
    <property type="entry name" value="apbA_panE"/>
    <property type="match status" value="1"/>
</dbReference>
<comment type="catalytic activity">
    <reaction evidence="4">
        <text>(R)-pantoate + NADP(+) = 2-dehydropantoate + NADPH + H(+)</text>
        <dbReference type="Rhea" id="RHEA:16233"/>
        <dbReference type="ChEBI" id="CHEBI:11561"/>
        <dbReference type="ChEBI" id="CHEBI:15378"/>
        <dbReference type="ChEBI" id="CHEBI:15980"/>
        <dbReference type="ChEBI" id="CHEBI:57783"/>
        <dbReference type="ChEBI" id="CHEBI:58349"/>
        <dbReference type="EC" id="1.1.1.169"/>
    </reaction>
</comment>
<name>A0ABV2K7H9_SPOPS</name>